<keyword evidence="1" id="KW-0233">DNA recombination</keyword>
<comment type="caution">
    <text evidence="3">The sequence shown here is derived from an EMBL/GenBank/DDBJ whole genome shotgun (WGS) entry which is preliminary data.</text>
</comment>
<accession>A0ABD2W5Z0</accession>
<sequence>MSVFTSAEINRFCEVADDGEHLVSKIILIFALAGGCKVEELANLTIEDVEDCDDALLVRLPQGKTGIERNFVITGNYYRICKKYVDVRIDFQQNDRFFLKMCMGKCVNKPLGINKIGGIPQEIAIFLELPNPESYTKRSFRKTSATLFANFTKNTTALKVHLGYK</sequence>
<proteinExistence type="predicted"/>
<dbReference type="Proteomes" id="UP001627154">
    <property type="component" value="Unassembled WGS sequence"/>
</dbReference>
<dbReference type="Pfam" id="PF00589">
    <property type="entry name" value="Phage_integrase"/>
    <property type="match status" value="1"/>
</dbReference>
<dbReference type="InterPro" id="IPR002104">
    <property type="entry name" value="Integrase_catalytic"/>
</dbReference>
<dbReference type="PROSITE" id="PS51898">
    <property type="entry name" value="TYR_RECOMBINASE"/>
    <property type="match status" value="1"/>
</dbReference>
<dbReference type="AlphaFoldDB" id="A0ABD2W5Z0"/>
<protein>
    <recommendedName>
        <fullName evidence="2">Tyr recombinase domain-containing protein</fullName>
    </recommendedName>
</protein>
<evidence type="ECO:0000256" key="1">
    <source>
        <dbReference type="ARBA" id="ARBA00023172"/>
    </source>
</evidence>
<evidence type="ECO:0000313" key="3">
    <source>
        <dbReference type="EMBL" id="KAL3388465.1"/>
    </source>
</evidence>
<reference evidence="3 4" key="1">
    <citation type="journal article" date="2024" name="bioRxiv">
        <title>A reference genome for Trichogramma kaykai: A tiny desert-dwelling parasitoid wasp with competing sex-ratio distorters.</title>
        <authorList>
            <person name="Culotta J."/>
            <person name="Lindsey A.R."/>
        </authorList>
    </citation>
    <scope>NUCLEOTIDE SEQUENCE [LARGE SCALE GENOMIC DNA]</scope>
    <source>
        <strain evidence="3 4">KSX58</strain>
    </source>
</reference>
<dbReference type="InterPro" id="IPR013762">
    <property type="entry name" value="Integrase-like_cat_sf"/>
</dbReference>
<dbReference type="EMBL" id="JBJJXI010000132">
    <property type="protein sequence ID" value="KAL3388465.1"/>
    <property type="molecule type" value="Genomic_DNA"/>
</dbReference>
<dbReference type="InterPro" id="IPR011010">
    <property type="entry name" value="DNA_brk_join_enz"/>
</dbReference>
<gene>
    <name evidence="3" type="ORF">TKK_016396</name>
</gene>
<dbReference type="SUPFAM" id="SSF56349">
    <property type="entry name" value="DNA breaking-rejoining enzymes"/>
    <property type="match status" value="1"/>
</dbReference>
<dbReference type="Gene3D" id="1.10.443.10">
    <property type="entry name" value="Intergrase catalytic core"/>
    <property type="match status" value="1"/>
</dbReference>
<feature type="domain" description="Tyr recombinase" evidence="2">
    <location>
        <begin position="1"/>
        <end position="165"/>
    </location>
</feature>
<evidence type="ECO:0000259" key="2">
    <source>
        <dbReference type="PROSITE" id="PS51898"/>
    </source>
</evidence>
<name>A0ABD2W5Z0_9HYME</name>
<dbReference type="GO" id="GO:0006310">
    <property type="term" value="P:DNA recombination"/>
    <property type="evidence" value="ECO:0007669"/>
    <property type="project" value="UniProtKB-KW"/>
</dbReference>
<keyword evidence="4" id="KW-1185">Reference proteome</keyword>
<organism evidence="3 4">
    <name type="scientific">Trichogramma kaykai</name>
    <dbReference type="NCBI Taxonomy" id="54128"/>
    <lineage>
        <taxon>Eukaryota</taxon>
        <taxon>Metazoa</taxon>
        <taxon>Ecdysozoa</taxon>
        <taxon>Arthropoda</taxon>
        <taxon>Hexapoda</taxon>
        <taxon>Insecta</taxon>
        <taxon>Pterygota</taxon>
        <taxon>Neoptera</taxon>
        <taxon>Endopterygota</taxon>
        <taxon>Hymenoptera</taxon>
        <taxon>Apocrita</taxon>
        <taxon>Proctotrupomorpha</taxon>
        <taxon>Chalcidoidea</taxon>
        <taxon>Trichogrammatidae</taxon>
        <taxon>Trichogramma</taxon>
    </lineage>
</organism>
<evidence type="ECO:0000313" key="4">
    <source>
        <dbReference type="Proteomes" id="UP001627154"/>
    </source>
</evidence>